<dbReference type="Proteomes" id="UP000182114">
    <property type="component" value="Unassembled WGS sequence"/>
</dbReference>
<gene>
    <name evidence="3" type="ORF">SAMN04487992_106265</name>
</gene>
<name>A0A1G7HTY5_9FLAO</name>
<protein>
    <submittedName>
        <fullName evidence="3">Transcriptional regulator, LytTR family</fullName>
    </submittedName>
</protein>
<dbReference type="GO" id="GO:0003677">
    <property type="term" value="F:DNA binding"/>
    <property type="evidence" value="ECO:0007669"/>
    <property type="project" value="InterPro"/>
</dbReference>
<evidence type="ECO:0000313" key="4">
    <source>
        <dbReference type="Proteomes" id="UP000182114"/>
    </source>
</evidence>
<dbReference type="Pfam" id="PF04397">
    <property type="entry name" value="LytTR"/>
    <property type="match status" value="1"/>
</dbReference>
<keyword evidence="1" id="KW-1133">Transmembrane helix</keyword>
<dbReference type="Gene3D" id="2.40.50.1020">
    <property type="entry name" value="LytTr DNA-binding domain"/>
    <property type="match status" value="1"/>
</dbReference>
<reference evidence="4" key="1">
    <citation type="submission" date="2016-10" db="EMBL/GenBank/DDBJ databases">
        <authorList>
            <person name="Varghese N."/>
            <person name="Submissions S."/>
        </authorList>
    </citation>
    <scope>NUCLEOTIDE SEQUENCE [LARGE SCALE GENOMIC DNA]</scope>
    <source>
        <strain evidence="4">DSM 24729</strain>
    </source>
</reference>
<feature type="transmembrane region" description="Helical" evidence="1">
    <location>
        <begin position="133"/>
        <end position="152"/>
    </location>
</feature>
<evidence type="ECO:0000259" key="2">
    <source>
        <dbReference type="SMART" id="SM00850"/>
    </source>
</evidence>
<accession>A0A1G7HTY5</accession>
<sequence length="292" mass="33815">MKDIFKKFKKYLTTPYPYYYDNTKRVLFLLLLISVLSFGFSYFFEPFEVNAAEHKINSIAILLVHAFIPFPIAFCYFKLVDRTLKEDTKWTLGKELFHLSIILLLIGIAGFLIRDFIYTNPDNWSLTYFWEEIRNTFLVGFLLIIIVLPLNLERLIHKHAHSVQQLIKKQTKAAHNKLISIKDAASQEIFELHSSEFLFAKVESNYTEVYTFSATGVHKTLLRITLKELEEQLTPMAPQVFKTHRSYLVHLGAIETITGNAQGYQLSLKNCATTIPVSRSTIARFNAVYSKL</sequence>
<dbReference type="RefSeq" id="WP_074538565.1">
    <property type="nucleotide sequence ID" value="NZ_FNBD01000006.1"/>
</dbReference>
<keyword evidence="4" id="KW-1185">Reference proteome</keyword>
<dbReference type="AlphaFoldDB" id="A0A1G7HTY5"/>
<dbReference type="InterPro" id="IPR007492">
    <property type="entry name" value="LytTR_DNA-bd_dom"/>
</dbReference>
<proteinExistence type="predicted"/>
<feature type="transmembrane region" description="Helical" evidence="1">
    <location>
        <begin position="96"/>
        <end position="113"/>
    </location>
</feature>
<organism evidence="3 4">
    <name type="scientific">Cellulophaga baltica</name>
    <dbReference type="NCBI Taxonomy" id="76594"/>
    <lineage>
        <taxon>Bacteria</taxon>
        <taxon>Pseudomonadati</taxon>
        <taxon>Bacteroidota</taxon>
        <taxon>Flavobacteriia</taxon>
        <taxon>Flavobacteriales</taxon>
        <taxon>Flavobacteriaceae</taxon>
        <taxon>Cellulophaga</taxon>
    </lineage>
</organism>
<dbReference type="EMBL" id="FNBD01000006">
    <property type="protein sequence ID" value="SDF03773.1"/>
    <property type="molecule type" value="Genomic_DNA"/>
</dbReference>
<keyword evidence="1" id="KW-0472">Membrane</keyword>
<feature type="transmembrane region" description="Helical" evidence="1">
    <location>
        <begin position="26"/>
        <end position="44"/>
    </location>
</feature>
<dbReference type="SMART" id="SM00850">
    <property type="entry name" value="LytTR"/>
    <property type="match status" value="1"/>
</dbReference>
<feature type="domain" description="HTH LytTR-type" evidence="2">
    <location>
        <begin position="187"/>
        <end position="290"/>
    </location>
</feature>
<evidence type="ECO:0000313" key="3">
    <source>
        <dbReference type="EMBL" id="SDF03773.1"/>
    </source>
</evidence>
<feature type="transmembrane region" description="Helical" evidence="1">
    <location>
        <begin position="56"/>
        <end position="76"/>
    </location>
</feature>
<keyword evidence="1" id="KW-0812">Transmembrane</keyword>
<evidence type="ECO:0000256" key="1">
    <source>
        <dbReference type="SAM" id="Phobius"/>
    </source>
</evidence>